<gene>
    <name evidence="1" type="ORF">KY46_11370</name>
</gene>
<dbReference type="OrthoDB" id="2871523at2"/>
<keyword evidence="2" id="KW-1185">Reference proteome</keyword>
<accession>A0A0F5VCN2</accession>
<evidence type="ECO:0008006" key="3">
    <source>
        <dbReference type="Google" id="ProtNLM"/>
    </source>
</evidence>
<organism evidence="1 2">
    <name type="scientific">Photobacterium halotolerans</name>
    <dbReference type="NCBI Taxonomy" id="265726"/>
    <lineage>
        <taxon>Bacteria</taxon>
        <taxon>Pseudomonadati</taxon>
        <taxon>Pseudomonadota</taxon>
        <taxon>Gammaproteobacteria</taxon>
        <taxon>Vibrionales</taxon>
        <taxon>Vibrionaceae</taxon>
        <taxon>Photobacterium</taxon>
    </lineage>
</organism>
<dbReference type="Proteomes" id="UP000033633">
    <property type="component" value="Unassembled WGS sequence"/>
</dbReference>
<proteinExistence type="predicted"/>
<reference evidence="1 2" key="1">
    <citation type="submission" date="2014-12" db="EMBL/GenBank/DDBJ databases">
        <title>Mercury Reductase activity and rhizosphere competence traits in the genome of root associated Photobacterium halotolerans MELD1.</title>
        <authorList>
            <person name="Mathew D.C."/>
            <person name="Huang C.-C."/>
        </authorList>
    </citation>
    <scope>NUCLEOTIDE SEQUENCE [LARGE SCALE GENOMIC DNA]</scope>
    <source>
        <strain evidence="1 2">MELD1</strain>
    </source>
</reference>
<dbReference type="AlphaFoldDB" id="A0A0F5VCN2"/>
<dbReference type="Gene3D" id="3.10.180.10">
    <property type="entry name" value="2,3-Dihydroxybiphenyl 1,2-Dioxygenase, domain 1"/>
    <property type="match status" value="1"/>
</dbReference>
<comment type="caution">
    <text evidence="1">The sequence shown here is derived from an EMBL/GenBank/DDBJ whole genome shotgun (WGS) entry which is preliminary data.</text>
</comment>
<dbReference type="EMBL" id="JWYV01000008">
    <property type="protein sequence ID" value="KKC99842.1"/>
    <property type="molecule type" value="Genomic_DNA"/>
</dbReference>
<evidence type="ECO:0000313" key="2">
    <source>
        <dbReference type="Proteomes" id="UP000033633"/>
    </source>
</evidence>
<dbReference type="SUPFAM" id="SSF54593">
    <property type="entry name" value="Glyoxalase/Bleomycin resistance protein/Dihydroxybiphenyl dioxygenase"/>
    <property type="match status" value="1"/>
</dbReference>
<dbReference type="STRING" id="265726.KY46_11370"/>
<protein>
    <recommendedName>
        <fullName evidence="3">VOC domain-containing protein</fullName>
    </recommendedName>
</protein>
<evidence type="ECO:0000313" key="1">
    <source>
        <dbReference type="EMBL" id="KKC99842.1"/>
    </source>
</evidence>
<dbReference type="RefSeq" id="WP_046220783.1">
    <property type="nucleotide sequence ID" value="NZ_JWYV01000008.1"/>
</dbReference>
<name>A0A0F5VCN2_9GAMM</name>
<sequence length="126" mass="14171">MKAVFQPGNNIAMKIPSHEYEQTLHFYRDIIAIPELAREKDTDTPRFQFGDKTLWLDNVPGISQAEIWLEIVTNDLAAAAEHLANHKVTRCDEIEPLPEGFAAFWVASPSNIIHLISQSDEGRSGN</sequence>
<dbReference type="PATRIC" id="fig|265726.11.peg.4431"/>
<dbReference type="InterPro" id="IPR029068">
    <property type="entry name" value="Glyas_Bleomycin-R_OHBP_Dase"/>
</dbReference>